<dbReference type="InterPro" id="IPR001752">
    <property type="entry name" value="Kinesin_motor_dom"/>
</dbReference>
<dbReference type="InterPro" id="IPR027417">
    <property type="entry name" value="P-loop_NTPase"/>
</dbReference>
<comment type="caution">
    <text evidence="3">The sequence shown here is derived from an EMBL/GenBank/DDBJ whole genome shotgun (WGS) entry which is preliminary data.</text>
</comment>
<organism evidence="3 4">
    <name type="scientific">Striga asiatica</name>
    <name type="common">Asiatic witchweed</name>
    <name type="synonym">Buchnera asiatica</name>
    <dbReference type="NCBI Taxonomy" id="4170"/>
    <lineage>
        <taxon>Eukaryota</taxon>
        <taxon>Viridiplantae</taxon>
        <taxon>Streptophyta</taxon>
        <taxon>Embryophyta</taxon>
        <taxon>Tracheophyta</taxon>
        <taxon>Spermatophyta</taxon>
        <taxon>Magnoliopsida</taxon>
        <taxon>eudicotyledons</taxon>
        <taxon>Gunneridae</taxon>
        <taxon>Pentapetalae</taxon>
        <taxon>asterids</taxon>
        <taxon>lamiids</taxon>
        <taxon>Lamiales</taxon>
        <taxon>Orobanchaceae</taxon>
        <taxon>Buchnereae</taxon>
        <taxon>Striga</taxon>
    </lineage>
</organism>
<dbReference type="AlphaFoldDB" id="A0A5A7QJ13"/>
<evidence type="ECO:0000313" key="3">
    <source>
        <dbReference type="EMBL" id="GER45325.1"/>
    </source>
</evidence>
<dbReference type="Proteomes" id="UP000325081">
    <property type="component" value="Unassembled WGS sequence"/>
</dbReference>
<reference evidence="4" key="1">
    <citation type="journal article" date="2019" name="Curr. Biol.">
        <title>Genome Sequence of Striga asiatica Provides Insight into the Evolution of Plant Parasitism.</title>
        <authorList>
            <person name="Yoshida S."/>
            <person name="Kim S."/>
            <person name="Wafula E.K."/>
            <person name="Tanskanen J."/>
            <person name="Kim Y.M."/>
            <person name="Honaas L."/>
            <person name="Yang Z."/>
            <person name="Spallek T."/>
            <person name="Conn C.E."/>
            <person name="Ichihashi Y."/>
            <person name="Cheong K."/>
            <person name="Cui S."/>
            <person name="Der J.P."/>
            <person name="Gundlach H."/>
            <person name="Jiao Y."/>
            <person name="Hori C."/>
            <person name="Ishida J.K."/>
            <person name="Kasahara H."/>
            <person name="Kiba T."/>
            <person name="Kim M.S."/>
            <person name="Koo N."/>
            <person name="Laohavisit A."/>
            <person name="Lee Y.H."/>
            <person name="Lumba S."/>
            <person name="McCourt P."/>
            <person name="Mortimer J.C."/>
            <person name="Mutuku J.M."/>
            <person name="Nomura T."/>
            <person name="Sasaki-Sekimoto Y."/>
            <person name="Seto Y."/>
            <person name="Wang Y."/>
            <person name="Wakatake T."/>
            <person name="Sakakibara H."/>
            <person name="Demura T."/>
            <person name="Yamaguchi S."/>
            <person name="Yoneyama K."/>
            <person name="Manabe R.I."/>
            <person name="Nelson D.C."/>
            <person name="Schulman A.H."/>
            <person name="Timko M.P."/>
            <person name="dePamphilis C.W."/>
            <person name="Choi D."/>
            <person name="Shirasu K."/>
        </authorList>
    </citation>
    <scope>NUCLEOTIDE SEQUENCE [LARGE SCALE GENOMIC DNA]</scope>
    <source>
        <strain evidence="4">cv. UVA1</strain>
    </source>
</reference>
<dbReference type="OrthoDB" id="2015515at2759"/>
<proteinExistence type="predicted"/>
<evidence type="ECO:0000256" key="1">
    <source>
        <dbReference type="ARBA" id="ARBA00023175"/>
    </source>
</evidence>
<dbReference type="InterPro" id="IPR013785">
    <property type="entry name" value="Aldolase_TIM"/>
</dbReference>
<dbReference type="Gene3D" id="3.20.20.70">
    <property type="entry name" value="Aldolase class I"/>
    <property type="match status" value="1"/>
</dbReference>
<accession>A0A5A7QJ13</accession>
<dbReference type="SUPFAM" id="SSF52540">
    <property type="entry name" value="P-loop containing nucleoside triphosphate hydrolases"/>
    <property type="match status" value="1"/>
</dbReference>
<dbReference type="GO" id="GO:0005524">
    <property type="term" value="F:ATP binding"/>
    <property type="evidence" value="ECO:0007669"/>
    <property type="project" value="InterPro"/>
</dbReference>
<feature type="domain" description="Kinesin motor" evidence="2">
    <location>
        <begin position="43"/>
        <end position="90"/>
    </location>
</feature>
<evidence type="ECO:0000259" key="2">
    <source>
        <dbReference type="Pfam" id="PF00225"/>
    </source>
</evidence>
<dbReference type="GO" id="GO:0008017">
    <property type="term" value="F:microtubule binding"/>
    <property type="evidence" value="ECO:0007669"/>
    <property type="project" value="InterPro"/>
</dbReference>
<dbReference type="InterPro" id="IPR036961">
    <property type="entry name" value="Kinesin_motor_dom_sf"/>
</dbReference>
<sequence>MDDQLAGEPMNSASRSGDGISVTIRFRPLNDWEYNRGDKIAWYVDDKVFGHITNTEDACEVVARPMVKIVMDGTVFAYGVTSSGKTHTMHFLISIRCSMNDGNGRSVEKTTLYDLYEKEGQSPWYDNLCRPLTDLIPLIENGVRGVTSNPVIFQEAILTSSAYNDQILILSVGGMDSEGSYVSNTSEWEAAVVRWRCKKCRLQSPVGFATEELKSIHRYKGHYTEGAEVIDDVLDILMKEQEIAFEVQTYSRNHEFLRSLRMFVEAYVVTKTATGKLALEFREKNGLNVVVLLPSWTVGPFICSRFPDSIRFNSIRFEYSSPISLLESRKVPRFRESSLESPATTPA</sequence>
<dbReference type="PANTHER" id="PTHR47968">
    <property type="entry name" value="CENTROMERE PROTEIN E"/>
    <property type="match status" value="1"/>
</dbReference>
<evidence type="ECO:0000313" key="4">
    <source>
        <dbReference type="Proteomes" id="UP000325081"/>
    </source>
</evidence>
<keyword evidence="4" id="KW-1185">Reference proteome</keyword>
<protein>
    <submittedName>
        <fullName evidence="3">Transaldolase family protein</fullName>
    </submittedName>
</protein>
<keyword evidence="1" id="KW-0505">Motor protein</keyword>
<dbReference type="Gene3D" id="3.40.50.720">
    <property type="entry name" value="NAD(P)-binding Rossmann-like Domain"/>
    <property type="match status" value="1"/>
</dbReference>
<name>A0A5A7QJ13_STRAF</name>
<dbReference type="Pfam" id="PF00225">
    <property type="entry name" value="Kinesin"/>
    <property type="match status" value="1"/>
</dbReference>
<dbReference type="Gene3D" id="3.40.850.10">
    <property type="entry name" value="Kinesin motor domain"/>
    <property type="match status" value="1"/>
</dbReference>
<dbReference type="InterPro" id="IPR027640">
    <property type="entry name" value="Kinesin-like_fam"/>
</dbReference>
<dbReference type="EMBL" id="BKCP01007181">
    <property type="protein sequence ID" value="GER45325.1"/>
    <property type="molecule type" value="Genomic_DNA"/>
</dbReference>
<dbReference type="GO" id="GO:0003777">
    <property type="term" value="F:microtubule motor activity"/>
    <property type="evidence" value="ECO:0007669"/>
    <property type="project" value="InterPro"/>
</dbReference>
<dbReference type="GO" id="GO:0007018">
    <property type="term" value="P:microtubule-based movement"/>
    <property type="evidence" value="ECO:0007669"/>
    <property type="project" value="InterPro"/>
</dbReference>
<gene>
    <name evidence="3" type="ORF">STAS_22257</name>
</gene>
<dbReference type="PANTHER" id="PTHR47968:SF35">
    <property type="entry name" value="KINESIN-LIKE PROTEIN KIN-7D, MITOCHONDRIAL ISOFORM X1"/>
    <property type="match status" value="1"/>
</dbReference>